<dbReference type="InterPro" id="IPR028978">
    <property type="entry name" value="Chorismate_lyase_/UTRA_dom_sf"/>
</dbReference>
<name>A0ABV8Q833_9MICO</name>
<dbReference type="Gene3D" id="1.10.10.10">
    <property type="entry name" value="Winged helix-like DNA-binding domain superfamily/Winged helix DNA-binding domain"/>
    <property type="match status" value="1"/>
</dbReference>
<dbReference type="PANTHER" id="PTHR44846">
    <property type="entry name" value="MANNOSYL-D-GLYCERATE TRANSPORT/METABOLISM SYSTEM REPRESSOR MNGR-RELATED"/>
    <property type="match status" value="1"/>
</dbReference>
<proteinExistence type="predicted"/>
<feature type="domain" description="HTH gntR-type" evidence="4">
    <location>
        <begin position="13"/>
        <end position="81"/>
    </location>
</feature>
<evidence type="ECO:0000256" key="2">
    <source>
        <dbReference type="ARBA" id="ARBA00023125"/>
    </source>
</evidence>
<keyword evidence="1" id="KW-0805">Transcription regulation</keyword>
<protein>
    <submittedName>
        <fullName evidence="5">GntR family transcriptional regulator</fullName>
    </submittedName>
</protein>
<dbReference type="PANTHER" id="PTHR44846:SF1">
    <property type="entry name" value="MANNOSYL-D-GLYCERATE TRANSPORT_METABOLISM SYSTEM REPRESSOR MNGR-RELATED"/>
    <property type="match status" value="1"/>
</dbReference>
<keyword evidence="6" id="KW-1185">Reference proteome</keyword>
<dbReference type="EMBL" id="JBHSCN010000005">
    <property type="protein sequence ID" value="MFC4243620.1"/>
    <property type="molecule type" value="Genomic_DNA"/>
</dbReference>
<organism evidence="5 6">
    <name type="scientific">Gryllotalpicola reticulitermitis</name>
    <dbReference type="NCBI Taxonomy" id="1184153"/>
    <lineage>
        <taxon>Bacteria</taxon>
        <taxon>Bacillati</taxon>
        <taxon>Actinomycetota</taxon>
        <taxon>Actinomycetes</taxon>
        <taxon>Micrococcales</taxon>
        <taxon>Microbacteriaceae</taxon>
        <taxon>Gryllotalpicola</taxon>
    </lineage>
</organism>
<keyword evidence="3" id="KW-0804">Transcription</keyword>
<dbReference type="Gene3D" id="3.40.1410.10">
    <property type="entry name" value="Chorismate lyase-like"/>
    <property type="match status" value="1"/>
</dbReference>
<keyword evidence="2" id="KW-0238">DNA-binding</keyword>
<dbReference type="InterPro" id="IPR036390">
    <property type="entry name" value="WH_DNA-bd_sf"/>
</dbReference>
<dbReference type="InterPro" id="IPR036388">
    <property type="entry name" value="WH-like_DNA-bd_sf"/>
</dbReference>
<accession>A0ABV8Q833</accession>
<dbReference type="SUPFAM" id="SSF46785">
    <property type="entry name" value="Winged helix' DNA-binding domain"/>
    <property type="match status" value="1"/>
</dbReference>
<dbReference type="PRINTS" id="PR00035">
    <property type="entry name" value="HTHGNTR"/>
</dbReference>
<dbReference type="PROSITE" id="PS50949">
    <property type="entry name" value="HTH_GNTR"/>
    <property type="match status" value="1"/>
</dbReference>
<evidence type="ECO:0000313" key="5">
    <source>
        <dbReference type="EMBL" id="MFC4243620.1"/>
    </source>
</evidence>
<reference evidence="6" key="1">
    <citation type="journal article" date="2019" name="Int. J. Syst. Evol. Microbiol.">
        <title>The Global Catalogue of Microorganisms (GCM) 10K type strain sequencing project: providing services to taxonomists for standard genome sequencing and annotation.</title>
        <authorList>
            <consortium name="The Broad Institute Genomics Platform"/>
            <consortium name="The Broad Institute Genome Sequencing Center for Infectious Disease"/>
            <person name="Wu L."/>
            <person name="Ma J."/>
        </authorList>
    </citation>
    <scope>NUCLEOTIDE SEQUENCE [LARGE SCALE GENOMIC DNA]</scope>
    <source>
        <strain evidence="6">CGMCC 1.10363</strain>
    </source>
</reference>
<dbReference type="SMART" id="SM00345">
    <property type="entry name" value="HTH_GNTR"/>
    <property type="match status" value="1"/>
</dbReference>
<dbReference type="InterPro" id="IPR000524">
    <property type="entry name" value="Tscrpt_reg_HTH_GntR"/>
</dbReference>
<dbReference type="SMART" id="SM00866">
    <property type="entry name" value="UTRA"/>
    <property type="match status" value="1"/>
</dbReference>
<dbReference type="Pfam" id="PF07702">
    <property type="entry name" value="UTRA"/>
    <property type="match status" value="1"/>
</dbReference>
<dbReference type="Pfam" id="PF00392">
    <property type="entry name" value="GntR"/>
    <property type="match status" value="1"/>
</dbReference>
<dbReference type="SUPFAM" id="SSF64288">
    <property type="entry name" value="Chorismate lyase-like"/>
    <property type="match status" value="1"/>
</dbReference>
<dbReference type="RefSeq" id="WP_390228704.1">
    <property type="nucleotide sequence ID" value="NZ_JBHSCN010000005.1"/>
</dbReference>
<evidence type="ECO:0000256" key="1">
    <source>
        <dbReference type="ARBA" id="ARBA00023015"/>
    </source>
</evidence>
<evidence type="ECO:0000256" key="3">
    <source>
        <dbReference type="ARBA" id="ARBA00023163"/>
    </source>
</evidence>
<gene>
    <name evidence="5" type="ORF">ACFOYW_09570</name>
</gene>
<dbReference type="InterPro" id="IPR050679">
    <property type="entry name" value="Bact_HTH_transcr_reg"/>
</dbReference>
<dbReference type="InterPro" id="IPR011663">
    <property type="entry name" value="UTRA"/>
</dbReference>
<dbReference type="Proteomes" id="UP001595900">
    <property type="component" value="Unassembled WGS sequence"/>
</dbReference>
<comment type="caution">
    <text evidence="5">The sequence shown here is derived from an EMBL/GenBank/DDBJ whole genome shotgun (WGS) entry which is preliminary data.</text>
</comment>
<sequence>MIRGVPQRGYGRNSVFRTIASRLQDRINAGEWMPGQRLPTEVALMAEYGVGRLTLREALAHLRQLGVIEVRQGSGSYVADPPAVLEIQVDPQGQSIDEGSVHASIKSVVNDVVEHVLGWSADPSALAAGHLGMPPERLVRLDTLVGSGGDTFAVSSYWVDGARFPDLAQGWIGGATMSGELRRRFGVTLFYSWRAFSAAAAGDIEVAHLGGYLGAPLIVRDGVSVDPDDVPVYYVRRRIRAERASYVVHYRGRHAEH</sequence>
<dbReference type="CDD" id="cd07377">
    <property type="entry name" value="WHTH_GntR"/>
    <property type="match status" value="1"/>
</dbReference>
<evidence type="ECO:0000313" key="6">
    <source>
        <dbReference type="Proteomes" id="UP001595900"/>
    </source>
</evidence>
<evidence type="ECO:0000259" key="4">
    <source>
        <dbReference type="PROSITE" id="PS50949"/>
    </source>
</evidence>